<proteinExistence type="predicted"/>
<evidence type="ECO:0000259" key="2">
    <source>
        <dbReference type="PROSITE" id="PS51352"/>
    </source>
</evidence>
<organism evidence="3 4">
    <name type="scientific">Pedobacter psychrotolerans</name>
    <dbReference type="NCBI Taxonomy" id="1843235"/>
    <lineage>
        <taxon>Bacteria</taxon>
        <taxon>Pseudomonadati</taxon>
        <taxon>Bacteroidota</taxon>
        <taxon>Sphingobacteriia</taxon>
        <taxon>Sphingobacteriales</taxon>
        <taxon>Sphingobacteriaceae</taxon>
        <taxon>Pedobacter</taxon>
    </lineage>
</organism>
<accession>A0ABQ1SRS4</accession>
<evidence type="ECO:0000313" key="4">
    <source>
        <dbReference type="Proteomes" id="UP000622648"/>
    </source>
</evidence>
<protein>
    <recommendedName>
        <fullName evidence="2">Thioredoxin domain-containing protein</fullName>
    </recommendedName>
</protein>
<sequence>MGQKAVKSINFEDSLTWNQIAEKAKKDNKYIFVDFSTTWCVPCKRMDAEVLNQDTIVSFINKNFISSRYQCDTSAKDSLQTKLKYADAARLVRELRVEGYPTYIILGPNSEAVHRIVGYKNAEELLLEFNMALNPTTQYTAFTKEYDGGNREEEFLSKLVDMSMRVNDFVKSNEYINSYLKTQKNLLTRKNIELLVIATKKSSDVGFKTIYANPNRVDQVAGKDKSSNVISNIAFNEIAIRYVRENGIADYKPEAMMTIYSGEVKKQVNWGELQKKVVSIYPAFAPKIMNYSKINYFSWNKDWAQMVKLVTNQLIKKSLSNELFERAAQTLFFECNDKKLLNDALSWYGKKDFPGNQYSFWTKADLLFKLGRVKEAVAELNKNRNAHDKHQEQSINAAIVKIEAGKSRWDN</sequence>
<dbReference type="PROSITE" id="PS51352">
    <property type="entry name" value="THIOREDOXIN_2"/>
    <property type="match status" value="1"/>
</dbReference>
<feature type="domain" description="Thioredoxin" evidence="2">
    <location>
        <begin position="1"/>
        <end position="134"/>
    </location>
</feature>
<dbReference type="InterPro" id="IPR036249">
    <property type="entry name" value="Thioredoxin-like_sf"/>
</dbReference>
<comment type="caution">
    <text evidence="3">The sequence shown here is derived from an EMBL/GenBank/DDBJ whole genome shotgun (WGS) entry which is preliminary data.</text>
</comment>
<dbReference type="InterPro" id="IPR013766">
    <property type="entry name" value="Thioredoxin_domain"/>
</dbReference>
<keyword evidence="4" id="KW-1185">Reference proteome</keyword>
<dbReference type="InterPro" id="IPR017937">
    <property type="entry name" value="Thioredoxin_CS"/>
</dbReference>
<dbReference type="PROSITE" id="PS00194">
    <property type="entry name" value="THIOREDOXIN_1"/>
    <property type="match status" value="1"/>
</dbReference>
<dbReference type="Gene3D" id="3.40.30.10">
    <property type="entry name" value="Glutaredoxin"/>
    <property type="match status" value="1"/>
</dbReference>
<evidence type="ECO:0000313" key="3">
    <source>
        <dbReference type="EMBL" id="GGE51791.1"/>
    </source>
</evidence>
<gene>
    <name evidence="3" type="ORF">GCM10011413_17670</name>
</gene>
<dbReference type="Pfam" id="PF13098">
    <property type="entry name" value="Thioredoxin_2"/>
    <property type="match status" value="1"/>
</dbReference>
<dbReference type="SUPFAM" id="SSF52833">
    <property type="entry name" value="Thioredoxin-like"/>
    <property type="match status" value="1"/>
</dbReference>
<dbReference type="Proteomes" id="UP000622648">
    <property type="component" value="Unassembled WGS sequence"/>
</dbReference>
<keyword evidence="1" id="KW-0676">Redox-active center</keyword>
<dbReference type="InterPro" id="IPR012336">
    <property type="entry name" value="Thioredoxin-like_fold"/>
</dbReference>
<evidence type="ECO:0000256" key="1">
    <source>
        <dbReference type="ARBA" id="ARBA00023284"/>
    </source>
</evidence>
<reference evidence="4" key="1">
    <citation type="journal article" date="2019" name="Int. J. Syst. Evol. Microbiol.">
        <title>The Global Catalogue of Microorganisms (GCM) 10K type strain sequencing project: providing services to taxonomists for standard genome sequencing and annotation.</title>
        <authorList>
            <consortium name="The Broad Institute Genomics Platform"/>
            <consortium name="The Broad Institute Genome Sequencing Center for Infectious Disease"/>
            <person name="Wu L."/>
            <person name="Ma J."/>
        </authorList>
    </citation>
    <scope>NUCLEOTIDE SEQUENCE [LARGE SCALE GENOMIC DNA]</scope>
    <source>
        <strain evidence="4">CGMCC 1.15644</strain>
    </source>
</reference>
<dbReference type="EMBL" id="BMJO01000003">
    <property type="protein sequence ID" value="GGE51791.1"/>
    <property type="molecule type" value="Genomic_DNA"/>
</dbReference>
<name>A0ABQ1SRS4_9SPHI</name>